<protein>
    <submittedName>
        <fullName evidence="5">CopY/TcrY family copper transport repressor</fullName>
    </submittedName>
</protein>
<name>A0A850R6R6_9LACO</name>
<organism evidence="5 6">
    <name type="scientific">Bombilactobacillus apium</name>
    <dbReference type="NCBI Taxonomy" id="2675299"/>
    <lineage>
        <taxon>Bacteria</taxon>
        <taxon>Bacillati</taxon>
        <taxon>Bacillota</taxon>
        <taxon>Bacilli</taxon>
        <taxon>Lactobacillales</taxon>
        <taxon>Lactobacillaceae</taxon>
        <taxon>Bombilactobacillus</taxon>
    </lineage>
</organism>
<dbReference type="RefSeq" id="WP_176942685.1">
    <property type="nucleotide sequence ID" value="NZ_JABZEC010000004.1"/>
</dbReference>
<dbReference type="InterPro" id="IPR014071">
    <property type="entry name" value="Cu_transp_CopY/TcrY"/>
</dbReference>
<reference evidence="5 6" key="1">
    <citation type="submission" date="2020-06" db="EMBL/GenBank/DDBJ databases">
        <authorList>
            <person name="Kang J."/>
        </authorList>
    </citation>
    <scope>NUCLEOTIDE SEQUENCE [LARGE SCALE GENOMIC DNA]</scope>
    <source>
        <strain evidence="5 6">DCY120</strain>
    </source>
</reference>
<keyword evidence="6" id="KW-1185">Reference proteome</keyword>
<dbReference type="NCBIfam" id="TIGR02698">
    <property type="entry name" value="CopY_TcrY"/>
    <property type="match status" value="1"/>
</dbReference>
<keyword evidence="2" id="KW-0805">Transcription regulation</keyword>
<dbReference type="SUPFAM" id="SSF46785">
    <property type="entry name" value="Winged helix' DNA-binding domain"/>
    <property type="match status" value="1"/>
</dbReference>
<evidence type="ECO:0000256" key="1">
    <source>
        <dbReference type="ARBA" id="ARBA00011046"/>
    </source>
</evidence>
<dbReference type="AlphaFoldDB" id="A0A850R6R6"/>
<dbReference type="Proteomes" id="UP000563523">
    <property type="component" value="Unassembled WGS sequence"/>
</dbReference>
<proteinExistence type="inferred from homology"/>
<evidence type="ECO:0000256" key="2">
    <source>
        <dbReference type="ARBA" id="ARBA00023015"/>
    </source>
</evidence>
<gene>
    <name evidence="5" type="ORF">HU830_04965</name>
</gene>
<dbReference type="GO" id="GO:0003677">
    <property type="term" value="F:DNA binding"/>
    <property type="evidence" value="ECO:0007669"/>
    <property type="project" value="UniProtKB-KW"/>
</dbReference>
<dbReference type="InterPro" id="IPR036388">
    <property type="entry name" value="WH-like_DNA-bd_sf"/>
</dbReference>
<evidence type="ECO:0000256" key="3">
    <source>
        <dbReference type="ARBA" id="ARBA00023125"/>
    </source>
</evidence>
<dbReference type="PIRSF" id="PIRSF019455">
    <property type="entry name" value="CopR_AtkY"/>
    <property type="match status" value="1"/>
</dbReference>
<keyword evidence="3" id="KW-0238">DNA-binding</keyword>
<comment type="caution">
    <text evidence="5">The sequence shown here is derived from an EMBL/GenBank/DDBJ whole genome shotgun (WGS) entry which is preliminary data.</text>
</comment>
<keyword evidence="4" id="KW-0804">Transcription</keyword>
<dbReference type="EMBL" id="JABZEC010000004">
    <property type="protein sequence ID" value="NVY96517.1"/>
    <property type="molecule type" value="Genomic_DNA"/>
</dbReference>
<dbReference type="Gene3D" id="1.10.10.10">
    <property type="entry name" value="Winged helix-like DNA-binding domain superfamily/Winged helix DNA-binding domain"/>
    <property type="match status" value="1"/>
</dbReference>
<sequence length="140" mass="15399">MDLIMTPAEWKIMRIIWTKGQAQSSTVVEVIQDDWSASTVKTLLARLVKKQVLTTTRVGRSFVYHPAISETTAMKQTASALFENLCATKQGLVLADLLANLTLSQKDLADLQNIIQEKLPTAPTKVDCNCLDQTAICSCS</sequence>
<dbReference type="InterPro" id="IPR036390">
    <property type="entry name" value="WH_DNA-bd_sf"/>
</dbReference>
<evidence type="ECO:0000313" key="6">
    <source>
        <dbReference type="Proteomes" id="UP000563523"/>
    </source>
</evidence>
<comment type="similarity">
    <text evidence="1">Belongs to the BlaI transcriptional regulatory family.</text>
</comment>
<dbReference type="Pfam" id="PF03965">
    <property type="entry name" value="Penicillinase_R"/>
    <property type="match status" value="1"/>
</dbReference>
<dbReference type="GO" id="GO:0045892">
    <property type="term" value="P:negative regulation of DNA-templated transcription"/>
    <property type="evidence" value="ECO:0007669"/>
    <property type="project" value="InterPro"/>
</dbReference>
<accession>A0A850R6R6</accession>
<evidence type="ECO:0000313" key="5">
    <source>
        <dbReference type="EMBL" id="NVY96517.1"/>
    </source>
</evidence>
<evidence type="ECO:0000256" key="4">
    <source>
        <dbReference type="ARBA" id="ARBA00023163"/>
    </source>
</evidence>
<dbReference type="InterPro" id="IPR005650">
    <property type="entry name" value="BlaI_family"/>
</dbReference>